<keyword evidence="5" id="KW-0325">Glycoprotein</keyword>
<keyword evidence="6" id="KW-0458">Lysosome</keyword>
<gene>
    <name evidence="11" type="ORF">DNTS_009613</name>
</gene>
<dbReference type="Pfam" id="PF02089">
    <property type="entry name" value="Palm_thioest"/>
    <property type="match status" value="1"/>
</dbReference>
<dbReference type="GO" id="GO:0016790">
    <property type="term" value="F:thiolester hydrolase activity"/>
    <property type="evidence" value="ECO:0007669"/>
    <property type="project" value="TreeGrafter"/>
</dbReference>
<evidence type="ECO:0000256" key="7">
    <source>
        <dbReference type="ARBA" id="ARBA00038848"/>
    </source>
</evidence>
<dbReference type="EMBL" id="SRMA01025263">
    <property type="protein sequence ID" value="TRY96749.1"/>
    <property type="molecule type" value="Genomic_DNA"/>
</dbReference>
<feature type="transmembrane region" description="Helical" evidence="10">
    <location>
        <begin position="7"/>
        <end position="23"/>
    </location>
</feature>
<feature type="transmembrane region" description="Helical" evidence="10">
    <location>
        <begin position="29"/>
        <end position="50"/>
    </location>
</feature>
<accession>A0A553R3J2</accession>
<dbReference type="SUPFAM" id="SSF53474">
    <property type="entry name" value="alpha/beta-Hydrolases"/>
    <property type="match status" value="1"/>
</dbReference>
<dbReference type="Gene3D" id="3.40.50.1820">
    <property type="entry name" value="alpha/beta hydrolase"/>
    <property type="match status" value="1"/>
</dbReference>
<evidence type="ECO:0000313" key="12">
    <source>
        <dbReference type="Proteomes" id="UP000316079"/>
    </source>
</evidence>
<dbReference type="FunFam" id="3.40.50.1820:FF:000037">
    <property type="entry name" value="Lysosomal thioesterase PPT2 homolog"/>
    <property type="match status" value="1"/>
</dbReference>
<keyword evidence="10" id="KW-0812">Transmembrane</keyword>
<keyword evidence="4" id="KW-0378">Hydrolase</keyword>
<dbReference type="GO" id="GO:0098599">
    <property type="term" value="F:palmitoyl hydrolase activity"/>
    <property type="evidence" value="ECO:0007669"/>
    <property type="project" value="UniProtKB-ARBA"/>
</dbReference>
<comment type="caution">
    <text evidence="11">The sequence shown here is derived from an EMBL/GenBank/DDBJ whole genome shotgun (WGS) entry which is preliminary data.</text>
</comment>
<name>A0A553R3J2_9TELE</name>
<dbReference type="STRING" id="623744.A0A553R3J2"/>
<protein>
    <recommendedName>
        <fullName evidence="7">palmitoyl-CoA hydrolase</fullName>
        <ecNumber evidence="7">3.1.2.2</ecNumber>
    </recommendedName>
</protein>
<evidence type="ECO:0000256" key="5">
    <source>
        <dbReference type="ARBA" id="ARBA00023180"/>
    </source>
</evidence>
<keyword evidence="10" id="KW-0472">Membrane</keyword>
<dbReference type="EC" id="3.1.2.2" evidence="7"/>
<dbReference type="AlphaFoldDB" id="A0A553R3J2"/>
<reference evidence="11 12" key="1">
    <citation type="journal article" date="2019" name="Sci. Data">
        <title>Hybrid genome assembly and annotation of Danionella translucida.</title>
        <authorList>
            <person name="Kadobianskyi M."/>
            <person name="Schulze L."/>
            <person name="Schuelke M."/>
            <person name="Judkewitz B."/>
        </authorList>
    </citation>
    <scope>NUCLEOTIDE SEQUENCE [LARGE SCALE GENOMIC DNA]</scope>
    <source>
        <strain evidence="11 12">Bolton</strain>
    </source>
</reference>
<evidence type="ECO:0000256" key="9">
    <source>
        <dbReference type="ARBA" id="ARBA00093353"/>
    </source>
</evidence>
<proteinExistence type="inferred from homology"/>
<evidence type="ECO:0000256" key="3">
    <source>
        <dbReference type="ARBA" id="ARBA00022729"/>
    </source>
</evidence>
<comment type="subcellular location">
    <subcellularLocation>
        <location evidence="1">Lysosome</location>
    </subcellularLocation>
</comment>
<dbReference type="Proteomes" id="UP000316079">
    <property type="component" value="Unassembled WGS sequence"/>
</dbReference>
<comment type="function">
    <text evidence="9">Catalyzes the cleavage of thioester bonds from S-palmitoyl-CoA or S-palmitoyl-N-acetylcysteamine (unbranched structures) but does not have activity against palmitoylcysteine or palmitoylated proteins, branched structures or bulky head groups. Conversely, hydrolyzes both long and short chain fatty acyl-CoA substrate.</text>
</comment>
<dbReference type="OrthoDB" id="155976at2759"/>
<evidence type="ECO:0000256" key="6">
    <source>
        <dbReference type="ARBA" id="ARBA00023228"/>
    </source>
</evidence>
<evidence type="ECO:0000256" key="8">
    <source>
        <dbReference type="ARBA" id="ARBA00093223"/>
    </source>
</evidence>
<dbReference type="PANTHER" id="PTHR11247:SF71">
    <property type="entry name" value="ZGC:66024"/>
    <property type="match status" value="1"/>
</dbReference>
<sequence>MSEGCRACVFLMIWAGVLTSAIMGYKPVIIIHGISHPGTSVFIPAAYSYVKSMEPMWKQVAGFKDAISPIMESSKDGVHLICFSQGGLICRGLLATIPTHNVDTVIFLSSPIAGQYGGTSYFKRLPTLLTKTKLFEFCYSTTGQKVSVCNYWKDPHQETRYLKSSSFLAPLNGEVQNPNSQEWRDNFLRVQKVVLIGGQDDGVITPWQSSLFGFYDENEMVVDMENQNWYLNDAFGLKTLNMKGAVVKCVLPGIQHTSWHTDPFVYKQCIDKWLT</sequence>
<keyword evidence="10" id="KW-1133">Transmembrane helix</keyword>
<evidence type="ECO:0000256" key="1">
    <source>
        <dbReference type="ARBA" id="ARBA00004371"/>
    </source>
</evidence>
<keyword evidence="3" id="KW-0732">Signal</keyword>
<evidence type="ECO:0000256" key="4">
    <source>
        <dbReference type="ARBA" id="ARBA00022801"/>
    </source>
</evidence>
<dbReference type="PANTHER" id="PTHR11247">
    <property type="entry name" value="PALMITOYL-PROTEIN THIOESTERASE/DOLICHYLDIPHOSPHATASE 1"/>
    <property type="match status" value="1"/>
</dbReference>
<dbReference type="InterPro" id="IPR029058">
    <property type="entry name" value="AB_hydrolase_fold"/>
</dbReference>
<evidence type="ECO:0000256" key="2">
    <source>
        <dbReference type="ARBA" id="ARBA00010758"/>
    </source>
</evidence>
<evidence type="ECO:0000256" key="10">
    <source>
        <dbReference type="SAM" id="Phobius"/>
    </source>
</evidence>
<organism evidence="11 12">
    <name type="scientific">Danionella cerebrum</name>
    <dbReference type="NCBI Taxonomy" id="2873325"/>
    <lineage>
        <taxon>Eukaryota</taxon>
        <taxon>Metazoa</taxon>
        <taxon>Chordata</taxon>
        <taxon>Craniata</taxon>
        <taxon>Vertebrata</taxon>
        <taxon>Euteleostomi</taxon>
        <taxon>Actinopterygii</taxon>
        <taxon>Neopterygii</taxon>
        <taxon>Teleostei</taxon>
        <taxon>Ostariophysi</taxon>
        <taxon>Cypriniformes</taxon>
        <taxon>Danionidae</taxon>
        <taxon>Danioninae</taxon>
        <taxon>Danionella</taxon>
    </lineage>
</organism>
<keyword evidence="12" id="KW-1185">Reference proteome</keyword>
<dbReference type="GO" id="GO:0005764">
    <property type="term" value="C:lysosome"/>
    <property type="evidence" value="ECO:0007669"/>
    <property type="project" value="UniProtKB-SubCell"/>
</dbReference>
<comment type="similarity">
    <text evidence="2">Belongs to the palmitoyl-protein thioesterase family.</text>
</comment>
<comment type="catalytic activity">
    <reaction evidence="8">
        <text>S-hexadecanoyl-N-acetylcysteamine + H2O = N-acetylcysteamine + hexadecanoate + H(+)</text>
        <dbReference type="Rhea" id="RHEA:84099"/>
        <dbReference type="ChEBI" id="CHEBI:7896"/>
        <dbReference type="ChEBI" id="CHEBI:15377"/>
        <dbReference type="ChEBI" id="CHEBI:15378"/>
        <dbReference type="ChEBI" id="CHEBI:74410"/>
        <dbReference type="ChEBI" id="CHEBI:233601"/>
    </reaction>
</comment>
<evidence type="ECO:0000313" key="11">
    <source>
        <dbReference type="EMBL" id="TRY96749.1"/>
    </source>
</evidence>